<dbReference type="RefSeq" id="WP_354697811.1">
    <property type="nucleotide sequence ID" value="NZ_CP114014.1"/>
</dbReference>
<evidence type="ECO:0000256" key="7">
    <source>
        <dbReference type="ARBA" id="ARBA00022692"/>
    </source>
</evidence>
<comment type="similarity">
    <text evidence="3 17">Belongs to the heme-copper respiratory oxidase family.</text>
</comment>
<feature type="transmembrane region" description="Helical" evidence="18">
    <location>
        <begin position="455"/>
        <end position="481"/>
    </location>
</feature>
<feature type="transmembrane region" description="Helical" evidence="18">
    <location>
        <begin position="356"/>
        <end position="377"/>
    </location>
</feature>
<proteinExistence type="inferred from homology"/>
<evidence type="ECO:0000256" key="11">
    <source>
        <dbReference type="ARBA" id="ARBA00022989"/>
    </source>
</evidence>
<evidence type="ECO:0000256" key="1">
    <source>
        <dbReference type="ARBA" id="ARBA00004141"/>
    </source>
</evidence>
<dbReference type="GO" id="GO:0020037">
    <property type="term" value="F:heme binding"/>
    <property type="evidence" value="ECO:0007669"/>
    <property type="project" value="InterPro"/>
</dbReference>
<dbReference type="InterPro" id="IPR023616">
    <property type="entry name" value="Cyt_c_oxase-like_su1_dom"/>
</dbReference>
<feature type="transmembrane region" description="Helical" evidence="18">
    <location>
        <begin position="12"/>
        <end position="33"/>
    </location>
</feature>
<feature type="transmembrane region" description="Helical" evidence="18">
    <location>
        <begin position="145"/>
        <end position="170"/>
    </location>
</feature>
<evidence type="ECO:0000256" key="12">
    <source>
        <dbReference type="ARBA" id="ARBA00023004"/>
    </source>
</evidence>
<dbReference type="GO" id="GO:0022904">
    <property type="term" value="P:respiratory electron transport chain"/>
    <property type="evidence" value="ECO:0007669"/>
    <property type="project" value="TreeGrafter"/>
</dbReference>
<comment type="pathway">
    <text evidence="2 18">Energy metabolism; oxidative phosphorylation.</text>
</comment>
<evidence type="ECO:0000256" key="16">
    <source>
        <dbReference type="ARBA" id="ARBA00047816"/>
    </source>
</evidence>
<comment type="subcellular location">
    <subcellularLocation>
        <location evidence="18">Cell membrane</location>
        <topology evidence="18">Multi-pass membrane protein</topology>
    </subcellularLocation>
    <subcellularLocation>
        <location evidence="1">Membrane</location>
        <topology evidence="1">Multi-pass membrane protein</topology>
    </subcellularLocation>
</comment>
<feature type="region of interest" description="Disordered" evidence="19">
    <location>
        <begin position="623"/>
        <end position="650"/>
    </location>
</feature>
<evidence type="ECO:0000256" key="9">
    <source>
        <dbReference type="ARBA" id="ARBA00022967"/>
    </source>
</evidence>
<evidence type="ECO:0000256" key="15">
    <source>
        <dbReference type="ARBA" id="ARBA00025218"/>
    </source>
</evidence>
<evidence type="ECO:0000256" key="18">
    <source>
        <dbReference type="RuleBase" id="RU363061"/>
    </source>
</evidence>
<dbReference type="InterPro" id="IPR023615">
    <property type="entry name" value="Cyt_c_Oxase_su1_BS"/>
</dbReference>
<dbReference type="PANTHER" id="PTHR10422:SF18">
    <property type="entry name" value="CYTOCHROME C OXIDASE SUBUNIT 1"/>
    <property type="match status" value="1"/>
</dbReference>
<dbReference type="PROSITE" id="PS50855">
    <property type="entry name" value="COX1"/>
    <property type="match status" value="1"/>
</dbReference>
<sequence length="650" mass="71141">MLSAVRQPGWTRAMAFSAIGVAFTYALSVGARAGFDYKPFLDGEAVLQIGLISVPFFFMVGLGLFDYWGYWMSGKPTRPEDHSGHGAKNWKSYFYPNTDHKVIGVQYVVHSFFYLFVGGLFAMLIRAELAQPGRQFLDANTYNGVFSVHASLLIFLFIIPVFAGLANYVLPLMIGAPDMAFPRLNALSFWLLPIAGVMMLSSFFAPGGSFASGWTAYAPLSNSAPIGQVFFTIGVQFAGASSIATALNFLVTIITMRAPGMSFFRMPLLVWANFATSLLVVIATPFIAASQFFILLDRALGFNFFDNGQGGDVLMYQHVFWFYSHPAVYIMILPGFGIISEVLAVKARKPIFGYRMMAFSLLAIVVLGFTVWAHHMFVSGMQNWIRVPMMITTAIIAVPTGIKVFSWLATLWRGVLKLDTPMLFALGFITMFTLGGISGVMLAMIPLTIHVSDTYFIVAHIHYVLFGGSLFTVYAGVYYWFPKMTGRMYDEKLGKIHFWLTFVFFNVTFAPMHLIGVDGMPRRVADYADKYAEWNLAISIASFALGLSTLIFAYNMIASWRGGPRAVGNPWRALTLEWQVTSPPPVFNFDAIPTVVGGPYEYGVPGAVHGVFADEEKAAPVAAGAGAGATATAGSGGAPSLEKPSAPDHD</sequence>
<comment type="catalytic activity">
    <reaction evidence="16 18">
        <text>4 Fe(II)-[cytochrome c] + O2 + 8 H(+)(in) = 4 Fe(III)-[cytochrome c] + 2 H2O + 4 H(+)(out)</text>
        <dbReference type="Rhea" id="RHEA:11436"/>
        <dbReference type="Rhea" id="RHEA-COMP:10350"/>
        <dbReference type="Rhea" id="RHEA-COMP:14399"/>
        <dbReference type="ChEBI" id="CHEBI:15377"/>
        <dbReference type="ChEBI" id="CHEBI:15378"/>
        <dbReference type="ChEBI" id="CHEBI:15379"/>
        <dbReference type="ChEBI" id="CHEBI:29033"/>
        <dbReference type="ChEBI" id="CHEBI:29034"/>
        <dbReference type="EC" id="7.1.1.9"/>
    </reaction>
</comment>
<evidence type="ECO:0000256" key="10">
    <source>
        <dbReference type="ARBA" id="ARBA00022982"/>
    </source>
</evidence>
<feature type="transmembrane region" description="Helical" evidence="18">
    <location>
        <begin position="107"/>
        <end position="125"/>
    </location>
</feature>
<dbReference type="KEGG" id="parq:DSM112329_03456"/>
<dbReference type="EMBL" id="CP114014">
    <property type="protein sequence ID" value="XAY06582.1"/>
    <property type="molecule type" value="Genomic_DNA"/>
</dbReference>
<keyword evidence="5 17" id="KW-0349">Heme</keyword>
<dbReference type="GO" id="GO:0009060">
    <property type="term" value="P:aerobic respiration"/>
    <property type="evidence" value="ECO:0007669"/>
    <property type="project" value="InterPro"/>
</dbReference>
<dbReference type="EC" id="7.1.1.9" evidence="18"/>
<evidence type="ECO:0000256" key="14">
    <source>
        <dbReference type="ARBA" id="ARBA00023136"/>
    </source>
</evidence>
<keyword evidence="11 18" id="KW-1133">Transmembrane helix</keyword>
<comment type="function">
    <text evidence="15 18">Cytochrome c oxidase is the component of the respiratory chain that catalyzes the reduction of oxygen to water. Subunits 1-3 form the functional core of the enzyme complex. CO I is the catalytic subunit of the enzyme. Electrons originating in cytochrome c are transferred via the copper A center of subunit 2 and heme A of subunit 1 to the bimetallic center formed by heme A3 and copper B.</text>
</comment>
<dbReference type="InterPro" id="IPR000883">
    <property type="entry name" value="Cyt_C_Oxase_1"/>
</dbReference>
<feature type="transmembrane region" description="Helical" evidence="18">
    <location>
        <begin position="389"/>
        <end position="411"/>
    </location>
</feature>
<evidence type="ECO:0000256" key="6">
    <source>
        <dbReference type="ARBA" id="ARBA00022660"/>
    </source>
</evidence>
<evidence type="ECO:0000256" key="13">
    <source>
        <dbReference type="ARBA" id="ARBA00023008"/>
    </source>
</evidence>
<dbReference type="InterPro" id="IPR036927">
    <property type="entry name" value="Cyt_c_oxase-like_su1_sf"/>
</dbReference>
<feature type="domain" description="Cytochrome oxidase subunit I profile" evidence="20">
    <location>
        <begin position="90"/>
        <end position="596"/>
    </location>
</feature>
<protein>
    <recommendedName>
        <fullName evidence="18">Cytochrome c oxidase subunit 1</fullName>
        <ecNumber evidence="18">7.1.1.9</ecNumber>
    </recommendedName>
</protein>
<evidence type="ECO:0000256" key="17">
    <source>
        <dbReference type="RuleBase" id="RU000370"/>
    </source>
</evidence>
<name>A0AAU7AY69_9ACTN</name>
<dbReference type="AlphaFoldDB" id="A0AAU7AY69"/>
<evidence type="ECO:0000259" key="20">
    <source>
        <dbReference type="PROSITE" id="PS50855"/>
    </source>
</evidence>
<keyword evidence="7 17" id="KW-0812">Transmembrane</keyword>
<dbReference type="Gene3D" id="1.20.210.10">
    <property type="entry name" value="Cytochrome c oxidase-like, subunit I domain"/>
    <property type="match status" value="1"/>
</dbReference>
<evidence type="ECO:0000256" key="5">
    <source>
        <dbReference type="ARBA" id="ARBA00022617"/>
    </source>
</evidence>
<feature type="transmembrane region" description="Helical" evidence="18">
    <location>
        <begin position="229"/>
        <end position="256"/>
    </location>
</feature>
<feature type="transmembrane region" description="Helical" evidence="18">
    <location>
        <begin position="45"/>
        <end position="68"/>
    </location>
</feature>
<feature type="compositionally biased region" description="Low complexity" evidence="19">
    <location>
        <begin position="623"/>
        <end position="633"/>
    </location>
</feature>
<dbReference type="InterPro" id="IPR014241">
    <property type="entry name" value="Cyt_c_oxidase_su1_bac"/>
</dbReference>
<feature type="transmembrane region" description="Helical" evidence="18">
    <location>
        <begin position="190"/>
        <end position="217"/>
    </location>
</feature>
<gene>
    <name evidence="21" type="primary">ctaD_2</name>
    <name evidence="21" type="ORF">DSM112329_03456</name>
</gene>
<keyword evidence="13 18" id="KW-0186">Copper</keyword>
<feature type="transmembrane region" description="Helical" evidence="18">
    <location>
        <begin position="493"/>
        <end position="516"/>
    </location>
</feature>
<feature type="transmembrane region" description="Helical" evidence="18">
    <location>
        <begin position="423"/>
        <end position="449"/>
    </location>
</feature>
<dbReference type="SUPFAM" id="SSF81442">
    <property type="entry name" value="Cytochrome c oxidase subunit I-like"/>
    <property type="match status" value="1"/>
</dbReference>
<dbReference type="GO" id="GO:0046872">
    <property type="term" value="F:metal ion binding"/>
    <property type="evidence" value="ECO:0007669"/>
    <property type="project" value="UniProtKB-KW"/>
</dbReference>
<organism evidence="21">
    <name type="scientific">Paraconexibacter sp. AEG42_29</name>
    <dbReference type="NCBI Taxonomy" id="2997339"/>
    <lineage>
        <taxon>Bacteria</taxon>
        <taxon>Bacillati</taxon>
        <taxon>Actinomycetota</taxon>
        <taxon>Thermoleophilia</taxon>
        <taxon>Solirubrobacterales</taxon>
        <taxon>Paraconexibacteraceae</taxon>
        <taxon>Paraconexibacter</taxon>
    </lineage>
</organism>
<dbReference type="PANTHER" id="PTHR10422">
    <property type="entry name" value="CYTOCHROME C OXIDASE SUBUNIT 1"/>
    <property type="match status" value="1"/>
</dbReference>
<dbReference type="PRINTS" id="PR01165">
    <property type="entry name" value="CYCOXIDASEI"/>
</dbReference>
<dbReference type="Pfam" id="PF00115">
    <property type="entry name" value="COX1"/>
    <property type="match status" value="1"/>
</dbReference>
<dbReference type="GO" id="GO:0015990">
    <property type="term" value="P:electron transport coupled proton transport"/>
    <property type="evidence" value="ECO:0007669"/>
    <property type="project" value="InterPro"/>
</dbReference>
<evidence type="ECO:0000256" key="3">
    <source>
        <dbReference type="ARBA" id="ARBA00009578"/>
    </source>
</evidence>
<evidence type="ECO:0000313" key="21">
    <source>
        <dbReference type="EMBL" id="XAY06582.1"/>
    </source>
</evidence>
<keyword evidence="4 17" id="KW-0813">Transport</keyword>
<dbReference type="GO" id="GO:0005886">
    <property type="term" value="C:plasma membrane"/>
    <property type="evidence" value="ECO:0007669"/>
    <property type="project" value="UniProtKB-SubCell"/>
</dbReference>
<evidence type="ECO:0000256" key="4">
    <source>
        <dbReference type="ARBA" id="ARBA00022448"/>
    </source>
</evidence>
<evidence type="ECO:0000256" key="19">
    <source>
        <dbReference type="SAM" id="MobiDB-lite"/>
    </source>
</evidence>
<evidence type="ECO:0000256" key="8">
    <source>
        <dbReference type="ARBA" id="ARBA00022723"/>
    </source>
</evidence>
<keyword evidence="12 18" id="KW-0408">Iron</keyword>
<keyword evidence="10 17" id="KW-0249">Electron transport</keyword>
<feature type="transmembrane region" description="Helical" evidence="18">
    <location>
        <begin position="268"/>
        <end position="294"/>
    </location>
</feature>
<keyword evidence="6 17" id="KW-0679">Respiratory chain</keyword>
<keyword evidence="18" id="KW-1003">Cell membrane</keyword>
<evidence type="ECO:0000256" key="2">
    <source>
        <dbReference type="ARBA" id="ARBA00004673"/>
    </source>
</evidence>
<feature type="transmembrane region" description="Helical" evidence="18">
    <location>
        <begin position="320"/>
        <end position="344"/>
    </location>
</feature>
<reference evidence="21" key="1">
    <citation type="submission" date="2022-12" db="EMBL/GenBank/DDBJ databases">
        <title>Paraconexibacter alkalitolerans sp. nov. and Baekduia alba sp. nov., isolated from soil and emended description of the genera Paraconexibacter (Chun et al., 2020) and Baekduia (An et al., 2020).</title>
        <authorList>
            <person name="Vieira S."/>
            <person name="Huber K.J."/>
            <person name="Geppert A."/>
            <person name="Wolf J."/>
            <person name="Neumann-Schaal M."/>
            <person name="Muesken M."/>
            <person name="Overmann J."/>
        </authorList>
    </citation>
    <scope>NUCLEOTIDE SEQUENCE</scope>
    <source>
        <strain evidence="21">AEG42_29</strain>
    </source>
</reference>
<keyword evidence="14 18" id="KW-0472">Membrane</keyword>
<feature type="transmembrane region" description="Helical" evidence="18">
    <location>
        <begin position="536"/>
        <end position="557"/>
    </location>
</feature>
<keyword evidence="8 18" id="KW-0479">Metal-binding</keyword>
<dbReference type="PROSITE" id="PS00077">
    <property type="entry name" value="COX1_CUB"/>
    <property type="match status" value="1"/>
</dbReference>
<accession>A0AAU7AY69</accession>
<dbReference type="NCBIfam" id="TIGR02891">
    <property type="entry name" value="CtaD_CoxA"/>
    <property type="match status" value="1"/>
</dbReference>
<dbReference type="GO" id="GO:0004129">
    <property type="term" value="F:cytochrome-c oxidase activity"/>
    <property type="evidence" value="ECO:0007669"/>
    <property type="project" value="UniProtKB-EC"/>
</dbReference>
<keyword evidence="9" id="KW-1278">Translocase</keyword>